<feature type="domain" description="PAP/OAS1 substrate-binding-related" evidence="1">
    <location>
        <begin position="368"/>
        <end position="406"/>
    </location>
</feature>
<gene>
    <name evidence="2" type="ORF">CTI12_AA453670</name>
</gene>
<dbReference type="InterPro" id="IPR058921">
    <property type="entry name" value="PAP/OAS1-rel"/>
</dbReference>
<sequence length="406" mass="47150">MIMTESLNFWNWWSKQKCWDWNLLMLYMVVLNHVQNYGAYQDFGFYYWNSGTNCYCENAVFDLNNCSLVDLCVVWVCWLCSGTGFWRCNQVFDCDDDAISSCWIRWMFGLECWMANKFMVICHQWILVSFGINEGLLRIVICWFLIESFDFDKYDYVPLWLPSFWCTDLIFGIIQAVSEEFDNRDCFDYLHQPVGRILAALEFLNGYCFLLLKISCCNFMAFLYGNSPLLSLSSLAFYGLSLYGDVWRCISWSHCISPCIQSMMIALDQAYYYCYDLCIGVYLGYDICIWLLDALVICYCFVSEWVVVEYDGIKSGANQTAKSSAGAPSSSTALVLSEMHKCETDDISFNQIEGLCKLCFLEQIDQVIRENHLFKESIILIKAWSCYENQTFGAHAEIISTYGLET</sequence>
<organism evidence="2 3">
    <name type="scientific">Artemisia annua</name>
    <name type="common">Sweet wormwood</name>
    <dbReference type="NCBI Taxonomy" id="35608"/>
    <lineage>
        <taxon>Eukaryota</taxon>
        <taxon>Viridiplantae</taxon>
        <taxon>Streptophyta</taxon>
        <taxon>Embryophyta</taxon>
        <taxon>Tracheophyta</taxon>
        <taxon>Spermatophyta</taxon>
        <taxon>Magnoliopsida</taxon>
        <taxon>eudicotyledons</taxon>
        <taxon>Gunneridae</taxon>
        <taxon>Pentapetalae</taxon>
        <taxon>asterids</taxon>
        <taxon>campanulids</taxon>
        <taxon>Asterales</taxon>
        <taxon>Asteraceae</taxon>
        <taxon>Asteroideae</taxon>
        <taxon>Anthemideae</taxon>
        <taxon>Artemisiinae</taxon>
        <taxon>Artemisia</taxon>
    </lineage>
</organism>
<comment type="caution">
    <text evidence="2">The sequence shown here is derived from an EMBL/GenBank/DDBJ whole genome shotgun (WGS) entry which is preliminary data.</text>
</comment>
<reference evidence="2 3" key="1">
    <citation type="journal article" date="2018" name="Mol. Plant">
        <title>The genome of Artemisia annua provides insight into the evolution of Asteraceae family and artemisinin biosynthesis.</title>
        <authorList>
            <person name="Shen Q."/>
            <person name="Zhang L."/>
            <person name="Liao Z."/>
            <person name="Wang S."/>
            <person name="Yan T."/>
            <person name="Shi P."/>
            <person name="Liu M."/>
            <person name="Fu X."/>
            <person name="Pan Q."/>
            <person name="Wang Y."/>
            <person name="Lv Z."/>
            <person name="Lu X."/>
            <person name="Zhang F."/>
            <person name="Jiang W."/>
            <person name="Ma Y."/>
            <person name="Chen M."/>
            <person name="Hao X."/>
            <person name="Li L."/>
            <person name="Tang Y."/>
            <person name="Lv G."/>
            <person name="Zhou Y."/>
            <person name="Sun X."/>
            <person name="Brodelius P.E."/>
            <person name="Rose J.K.C."/>
            <person name="Tang K."/>
        </authorList>
    </citation>
    <scope>NUCLEOTIDE SEQUENCE [LARGE SCALE GENOMIC DNA]</scope>
    <source>
        <strain evidence="3">cv. Huhao1</strain>
        <tissue evidence="2">Leaf</tissue>
    </source>
</reference>
<protein>
    <recommendedName>
        <fullName evidence="1">PAP/OAS1 substrate-binding-related domain-containing protein</fullName>
    </recommendedName>
</protein>
<dbReference type="Proteomes" id="UP000245207">
    <property type="component" value="Unassembled WGS sequence"/>
</dbReference>
<evidence type="ECO:0000259" key="1">
    <source>
        <dbReference type="Pfam" id="PF26180"/>
    </source>
</evidence>
<evidence type="ECO:0000313" key="2">
    <source>
        <dbReference type="EMBL" id="PWA52351.1"/>
    </source>
</evidence>
<dbReference type="PANTHER" id="PTHR45979:SF17">
    <property type="entry name" value="POLYMERASE, NUCLEOTIDYL TRANSFERASE DOMAIN-CONTAINING PROTEIN-RELATED"/>
    <property type="match status" value="1"/>
</dbReference>
<proteinExistence type="predicted"/>
<dbReference type="InterPro" id="IPR058920">
    <property type="entry name" value="PAP-OAS1-bd-rel"/>
</dbReference>
<dbReference type="EMBL" id="PKPP01007820">
    <property type="protein sequence ID" value="PWA52351.1"/>
    <property type="molecule type" value="Genomic_DNA"/>
</dbReference>
<name>A0A2U1LTN5_ARTAN</name>
<dbReference type="Pfam" id="PF26180">
    <property type="entry name" value="PAP-OAS1"/>
    <property type="match status" value="1"/>
</dbReference>
<dbReference type="AlphaFoldDB" id="A0A2U1LTN5"/>
<evidence type="ECO:0000313" key="3">
    <source>
        <dbReference type="Proteomes" id="UP000245207"/>
    </source>
</evidence>
<keyword evidence="3" id="KW-1185">Reference proteome</keyword>
<dbReference type="STRING" id="35608.A0A2U1LTN5"/>
<accession>A0A2U1LTN5</accession>
<dbReference type="PANTHER" id="PTHR45979">
    <property type="entry name" value="PAP/OAS1 SUBSTRATE-BINDING DOMAIN SUPERFAMILY"/>
    <property type="match status" value="1"/>
</dbReference>
<dbReference type="OrthoDB" id="273917at2759"/>